<feature type="region of interest" description="Disordered" evidence="2">
    <location>
        <begin position="300"/>
        <end position="524"/>
    </location>
</feature>
<feature type="region of interest" description="Disordered" evidence="2">
    <location>
        <begin position="251"/>
        <end position="280"/>
    </location>
</feature>
<feature type="compositionally biased region" description="Basic and acidic residues" evidence="2">
    <location>
        <begin position="251"/>
        <end position="265"/>
    </location>
</feature>
<evidence type="ECO:0000313" key="5">
    <source>
        <dbReference type="Proteomes" id="UP000235965"/>
    </source>
</evidence>
<feature type="compositionally biased region" description="Basic and acidic residues" evidence="2">
    <location>
        <begin position="472"/>
        <end position="484"/>
    </location>
</feature>
<feature type="compositionally biased region" description="Low complexity" evidence="2">
    <location>
        <begin position="1128"/>
        <end position="1150"/>
    </location>
</feature>
<keyword evidence="1" id="KW-0175">Coiled coil</keyword>
<feature type="region of interest" description="Disordered" evidence="2">
    <location>
        <begin position="839"/>
        <end position="941"/>
    </location>
</feature>
<feature type="compositionally biased region" description="Low complexity" evidence="2">
    <location>
        <begin position="925"/>
        <end position="941"/>
    </location>
</feature>
<evidence type="ECO:0000259" key="3">
    <source>
        <dbReference type="PROSITE" id="PS51444"/>
    </source>
</evidence>
<dbReference type="OrthoDB" id="26518at2759"/>
<dbReference type="Gene3D" id="1.20.58.2220">
    <property type="entry name" value="Formin, FH2 domain"/>
    <property type="match status" value="1"/>
</dbReference>
<dbReference type="InterPro" id="IPR015425">
    <property type="entry name" value="FH2_Formin"/>
</dbReference>
<evidence type="ECO:0000256" key="2">
    <source>
        <dbReference type="SAM" id="MobiDB-lite"/>
    </source>
</evidence>
<dbReference type="PANTHER" id="PTHR46345:SF8">
    <property type="entry name" value="FORMIN 3, ISOFORM B"/>
    <property type="match status" value="1"/>
</dbReference>
<reference evidence="4 5" key="1">
    <citation type="submission" date="2017-12" db="EMBL/GenBank/DDBJ databases">
        <title>Hemimetabolous genomes reveal molecular basis of termite eusociality.</title>
        <authorList>
            <person name="Harrison M.C."/>
            <person name="Jongepier E."/>
            <person name="Robertson H.M."/>
            <person name="Arning N."/>
            <person name="Bitard-Feildel T."/>
            <person name="Chao H."/>
            <person name="Childers C.P."/>
            <person name="Dinh H."/>
            <person name="Doddapaneni H."/>
            <person name="Dugan S."/>
            <person name="Gowin J."/>
            <person name="Greiner C."/>
            <person name="Han Y."/>
            <person name="Hu H."/>
            <person name="Hughes D.S.T."/>
            <person name="Huylmans A.-K."/>
            <person name="Kemena C."/>
            <person name="Kremer L.P.M."/>
            <person name="Lee S.L."/>
            <person name="Lopez-Ezquerra A."/>
            <person name="Mallet L."/>
            <person name="Monroy-Kuhn J.M."/>
            <person name="Moser A."/>
            <person name="Murali S.C."/>
            <person name="Muzny D.M."/>
            <person name="Otani S."/>
            <person name="Piulachs M.-D."/>
            <person name="Poelchau M."/>
            <person name="Qu J."/>
            <person name="Schaub F."/>
            <person name="Wada-Katsumata A."/>
            <person name="Worley K.C."/>
            <person name="Xie Q."/>
            <person name="Ylla G."/>
            <person name="Poulsen M."/>
            <person name="Gibbs R.A."/>
            <person name="Schal C."/>
            <person name="Richards S."/>
            <person name="Belles X."/>
            <person name="Korb J."/>
            <person name="Bornberg-Bauer E."/>
        </authorList>
    </citation>
    <scope>NUCLEOTIDE SEQUENCE [LARGE SCALE GENOMIC DNA]</scope>
    <source>
        <tissue evidence="4">Whole body</tissue>
    </source>
</reference>
<dbReference type="SMART" id="SM00498">
    <property type="entry name" value="FH2"/>
    <property type="match status" value="1"/>
</dbReference>
<dbReference type="AlphaFoldDB" id="A0A2J7QQJ3"/>
<feature type="compositionally biased region" description="Polar residues" evidence="2">
    <location>
        <begin position="1058"/>
        <end position="1072"/>
    </location>
</feature>
<feature type="compositionally biased region" description="Basic and acidic residues" evidence="2">
    <location>
        <begin position="392"/>
        <end position="402"/>
    </location>
</feature>
<feature type="compositionally biased region" description="Polar residues" evidence="2">
    <location>
        <begin position="562"/>
        <end position="572"/>
    </location>
</feature>
<feature type="coiled-coil region" evidence="1">
    <location>
        <begin position="140"/>
        <end position="205"/>
    </location>
</feature>
<feature type="compositionally biased region" description="Polar residues" evidence="2">
    <location>
        <begin position="1112"/>
        <end position="1127"/>
    </location>
</feature>
<proteinExistence type="predicted"/>
<feature type="compositionally biased region" description="Basic and acidic residues" evidence="2">
    <location>
        <begin position="718"/>
        <end position="737"/>
    </location>
</feature>
<organism evidence="4 5">
    <name type="scientific">Cryptotermes secundus</name>
    <dbReference type="NCBI Taxonomy" id="105785"/>
    <lineage>
        <taxon>Eukaryota</taxon>
        <taxon>Metazoa</taxon>
        <taxon>Ecdysozoa</taxon>
        <taxon>Arthropoda</taxon>
        <taxon>Hexapoda</taxon>
        <taxon>Insecta</taxon>
        <taxon>Pterygota</taxon>
        <taxon>Neoptera</taxon>
        <taxon>Polyneoptera</taxon>
        <taxon>Dictyoptera</taxon>
        <taxon>Blattodea</taxon>
        <taxon>Blattoidea</taxon>
        <taxon>Termitoidae</taxon>
        <taxon>Kalotermitidae</taxon>
        <taxon>Cryptotermitinae</taxon>
        <taxon>Cryptotermes</taxon>
    </lineage>
</organism>
<gene>
    <name evidence="4" type="ORF">B7P43_G06109</name>
</gene>
<feature type="compositionally biased region" description="Polar residues" evidence="2">
    <location>
        <begin position="889"/>
        <end position="902"/>
    </location>
</feature>
<dbReference type="SUPFAM" id="SSF101447">
    <property type="entry name" value="Formin homology 2 domain (FH2 domain)"/>
    <property type="match status" value="1"/>
</dbReference>
<comment type="caution">
    <text evidence="4">The sequence shown here is derived from an EMBL/GenBank/DDBJ whole genome shotgun (WGS) entry which is preliminary data.</text>
</comment>
<dbReference type="Proteomes" id="UP000235965">
    <property type="component" value="Unassembled WGS sequence"/>
</dbReference>
<feature type="region of interest" description="Disordered" evidence="2">
    <location>
        <begin position="548"/>
        <end position="625"/>
    </location>
</feature>
<keyword evidence="5" id="KW-1185">Reference proteome</keyword>
<feature type="compositionally biased region" description="Basic and acidic residues" evidence="2">
    <location>
        <begin position="856"/>
        <end position="866"/>
    </location>
</feature>
<feature type="region of interest" description="Disordered" evidence="2">
    <location>
        <begin position="651"/>
        <end position="742"/>
    </location>
</feature>
<evidence type="ECO:0000313" key="4">
    <source>
        <dbReference type="EMBL" id="PNF30843.1"/>
    </source>
</evidence>
<feature type="compositionally biased region" description="Low complexity" evidence="2">
    <location>
        <begin position="1084"/>
        <end position="1105"/>
    </location>
</feature>
<feature type="domain" description="FH2" evidence="3">
    <location>
        <begin position="1"/>
        <end position="262"/>
    </location>
</feature>
<sequence length="1186" mass="131818">MLRSFDGDKAKLGNAEKFLLQLIEVPNYKLRIESMLLKEEFAANMGYLEPSINSMIVAGEDLMTNKPLQEVLYMVLVAGNFLNSGGYAGNAAGVKLSSLQKLTDIRANKPGMNLIHYVALQAEKKRKDLLRFPEDMSALEDATKTTVEQLQNEINALDMRIKKVRKQIDLPSTEKEIKMQMGEFLQMAEQEVSGLQRDMEELETVRKTLSEFFCEDTATFKLEECFRVFHGFCVKFRQAVMENERRRVQEEQANARRRQREEQLAARRRQQMSGQPASESECNLVDSLLYDIRSGFQQSKGLDSNNRDFRTRKLQNGGMTSEEDMSSVTGSPLVARRRIGSFSGPAGDQAMTTGRDEGYSPDVTPNGSLRRRRSRVPSEEDDSNLMDFLRSSGHDGSRERKSWGSLDRSWARRARSGGRKRPDLLSADFSGERERPSSPSPLLETKPLLPSTPQGDSKPKAWRQKIEAWLQENEKEEKQSEELRRRSRRVQSNRRSLEADSESEGRGSTLDTLPEEKSTSTQYKRVYSDWRPTIEKTDVVGAMEAIEEAQPQTPVKDKSPWRKSNLNVPNSAEETELDFRRVRRIRSRGSMDASSTSSNPLQSIKEEDKRKGMIGSLGDTSQEQDRLTLYLDPARSQLLHKYRHVPGDLLRSIVGEEPPTVPRRLRRPPRDDQGDIDADNVETPPATRRRPVELEEESLGDGQFDRFAAARRTRRYKKTSDYSSDRDEEPPPARRTEVVSPELVSEKQVIRPTMLQVASVPVPEKSPEQAEDTQTRLRKWQERLKYRGGVREEDAALADIATAGRELQQLEQLRPARTGQRDRVRSMIDPRQVEEALRCSRASPTVPEQKSGAGRLKSEFIPEIKVHATTPSHVKGRSEHDLNDEGFEETQSLVSETPSQGTSSDVVDSPSKSKRRSGRVIRTDSSGSSSSNTVPVSSPPVAITKPTAAVANRAKLEPRNALARSSSVRGEGRASVIPRRTASLRKTDSQASLSRRERSNSRTSLRSSRSSLNSAASVNTVKNATSCTPPLSKSSSRSSVQGTRLSGYTTAIKTLTSNLSKDPTHHQASSPNKKPLGPVQLKTSSQRSVPASRSSSSGSSIGPSVRRPRVTSGVSTSFKENATSTTGRAGSVPASRSSSSGSSSVGPVARQPVQQRGGLGFMRPTAASAAKDSIGSDATKTKKTVK</sequence>
<dbReference type="Pfam" id="PF02181">
    <property type="entry name" value="FH2"/>
    <property type="match status" value="1"/>
</dbReference>
<evidence type="ECO:0000256" key="1">
    <source>
        <dbReference type="SAM" id="Coils"/>
    </source>
</evidence>
<name>A0A2J7QQJ3_9NEOP</name>
<dbReference type="PROSITE" id="PS51444">
    <property type="entry name" value="FH2"/>
    <property type="match status" value="1"/>
</dbReference>
<dbReference type="InterPro" id="IPR042201">
    <property type="entry name" value="FH2_Formin_sf"/>
</dbReference>
<dbReference type="EMBL" id="NEVH01012087">
    <property type="protein sequence ID" value="PNF30843.1"/>
    <property type="molecule type" value="Genomic_DNA"/>
</dbReference>
<feature type="region of interest" description="Disordered" evidence="2">
    <location>
        <begin position="954"/>
        <end position="1044"/>
    </location>
</feature>
<feature type="compositionally biased region" description="Low complexity" evidence="2">
    <location>
        <begin position="1001"/>
        <end position="1019"/>
    </location>
</feature>
<protein>
    <recommendedName>
        <fullName evidence="3">FH2 domain-containing protein</fullName>
    </recommendedName>
</protein>
<feature type="compositionally biased region" description="Polar residues" evidence="2">
    <location>
        <begin position="1020"/>
        <end position="1031"/>
    </location>
</feature>
<feature type="region of interest" description="Disordered" evidence="2">
    <location>
        <begin position="1058"/>
        <end position="1186"/>
    </location>
</feature>
<accession>A0A2J7QQJ3</accession>
<feature type="compositionally biased region" description="Polar residues" evidence="2">
    <location>
        <begin position="592"/>
        <end position="602"/>
    </location>
</feature>
<dbReference type="PANTHER" id="PTHR46345">
    <property type="entry name" value="INVERTED FORMIN-2"/>
    <property type="match status" value="1"/>
</dbReference>